<protein>
    <submittedName>
        <fullName evidence="2">VOC family protein</fullName>
    </submittedName>
</protein>
<comment type="caution">
    <text evidence="2">The sequence shown here is derived from an EMBL/GenBank/DDBJ whole genome shotgun (WGS) entry which is preliminary data.</text>
</comment>
<dbReference type="InterPro" id="IPR029068">
    <property type="entry name" value="Glyas_Bleomycin-R_OHBP_Dase"/>
</dbReference>
<dbReference type="EMBL" id="JBHSBI010000061">
    <property type="protein sequence ID" value="MFC4016214.1"/>
    <property type="molecule type" value="Genomic_DNA"/>
</dbReference>
<dbReference type="SUPFAM" id="SSF54593">
    <property type="entry name" value="Glyoxalase/Bleomycin resistance protein/Dihydroxybiphenyl dioxygenase"/>
    <property type="match status" value="1"/>
</dbReference>
<dbReference type="CDD" id="cd06587">
    <property type="entry name" value="VOC"/>
    <property type="match status" value="1"/>
</dbReference>
<dbReference type="Gene3D" id="3.10.180.10">
    <property type="entry name" value="2,3-Dihydroxybiphenyl 1,2-Dioxygenase, domain 1"/>
    <property type="match status" value="1"/>
</dbReference>
<sequence>MSIFARQVVGRCTVRSRTGGMWWGTAIEAPDPGALAKFYSELLGWPIGYEEQGTTILAAPEGSIYVVFQQATGYQAPVWPPVDGQQRPMMHFDFQVGDLDSAVAEAVALGTSLAREQPRDNVRVLFDPAGHPFCLCRGDS</sequence>
<dbReference type="PROSITE" id="PS51819">
    <property type="entry name" value="VOC"/>
    <property type="match status" value="1"/>
</dbReference>
<feature type="domain" description="VOC" evidence="1">
    <location>
        <begin position="20"/>
        <end position="140"/>
    </location>
</feature>
<gene>
    <name evidence="2" type="ORF">ACFOY2_54030</name>
</gene>
<organism evidence="2 3">
    <name type="scientific">Nonomuraea purpurea</name>
    <dbReference type="NCBI Taxonomy" id="1849276"/>
    <lineage>
        <taxon>Bacteria</taxon>
        <taxon>Bacillati</taxon>
        <taxon>Actinomycetota</taxon>
        <taxon>Actinomycetes</taxon>
        <taxon>Streptosporangiales</taxon>
        <taxon>Streptosporangiaceae</taxon>
        <taxon>Nonomuraea</taxon>
    </lineage>
</organism>
<accession>A0ABV8GVE8</accession>
<evidence type="ECO:0000259" key="1">
    <source>
        <dbReference type="PROSITE" id="PS51819"/>
    </source>
</evidence>
<dbReference type="PANTHER" id="PTHR35908:SF1">
    <property type="entry name" value="CONSERVED PROTEIN"/>
    <property type="match status" value="1"/>
</dbReference>
<dbReference type="Pfam" id="PF18029">
    <property type="entry name" value="Glyoxalase_6"/>
    <property type="match status" value="1"/>
</dbReference>
<evidence type="ECO:0000313" key="3">
    <source>
        <dbReference type="Proteomes" id="UP001595851"/>
    </source>
</evidence>
<dbReference type="RefSeq" id="WP_379536005.1">
    <property type="nucleotide sequence ID" value="NZ_JBHSBI010000061.1"/>
</dbReference>
<proteinExistence type="predicted"/>
<reference evidence="3" key="1">
    <citation type="journal article" date="2019" name="Int. J. Syst. Evol. Microbiol.">
        <title>The Global Catalogue of Microorganisms (GCM) 10K type strain sequencing project: providing services to taxonomists for standard genome sequencing and annotation.</title>
        <authorList>
            <consortium name="The Broad Institute Genomics Platform"/>
            <consortium name="The Broad Institute Genome Sequencing Center for Infectious Disease"/>
            <person name="Wu L."/>
            <person name="Ma J."/>
        </authorList>
    </citation>
    <scope>NUCLEOTIDE SEQUENCE [LARGE SCALE GENOMIC DNA]</scope>
    <source>
        <strain evidence="3">TBRC 1276</strain>
    </source>
</reference>
<keyword evidence="3" id="KW-1185">Reference proteome</keyword>
<evidence type="ECO:0000313" key="2">
    <source>
        <dbReference type="EMBL" id="MFC4016214.1"/>
    </source>
</evidence>
<dbReference type="PANTHER" id="PTHR35908">
    <property type="entry name" value="HYPOTHETICAL FUSION PROTEIN"/>
    <property type="match status" value="1"/>
</dbReference>
<dbReference type="InterPro" id="IPR037523">
    <property type="entry name" value="VOC_core"/>
</dbReference>
<dbReference type="InterPro" id="IPR041581">
    <property type="entry name" value="Glyoxalase_6"/>
</dbReference>
<dbReference type="Proteomes" id="UP001595851">
    <property type="component" value="Unassembled WGS sequence"/>
</dbReference>
<name>A0ABV8GVE8_9ACTN</name>